<dbReference type="EMBL" id="QVQW01000155">
    <property type="protein sequence ID" value="RKU39742.1"/>
    <property type="molecule type" value="Genomic_DNA"/>
</dbReference>
<keyword evidence="3" id="KW-1185">Reference proteome</keyword>
<sequence length="100" mass="10902">MSLPEGNTTPEKQLITKPSTYPYPRTQPSTPSPKINDRHHRPYTLDMGPIPTSTKAFVVGIRRKPNSQRAHSSGSLPPETADTQIPCGKSVPHMSDGGLK</sequence>
<evidence type="ECO:0000313" key="3">
    <source>
        <dbReference type="Proteomes" id="UP000275385"/>
    </source>
</evidence>
<organism evidence="2 3">
    <name type="scientific">Coniochaeta pulveracea</name>
    <dbReference type="NCBI Taxonomy" id="177199"/>
    <lineage>
        <taxon>Eukaryota</taxon>
        <taxon>Fungi</taxon>
        <taxon>Dikarya</taxon>
        <taxon>Ascomycota</taxon>
        <taxon>Pezizomycotina</taxon>
        <taxon>Sordariomycetes</taxon>
        <taxon>Sordariomycetidae</taxon>
        <taxon>Coniochaetales</taxon>
        <taxon>Coniochaetaceae</taxon>
        <taxon>Coniochaeta</taxon>
    </lineage>
</organism>
<reference evidence="2 3" key="1">
    <citation type="submission" date="2018-08" db="EMBL/GenBank/DDBJ databases">
        <title>Draft genome of the lignicolous fungus Coniochaeta pulveracea.</title>
        <authorList>
            <person name="Borstlap C.J."/>
            <person name="De Witt R.N."/>
            <person name="Botha A."/>
            <person name="Volschenk H."/>
        </authorList>
    </citation>
    <scope>NUCLEOTIDE SEQUENCE [LARGE SCALE GENOMIC DNA]</scope>
    <source>
        <strain evidence="2 3">CAB683</strain>
    </source>
</reference>
<gene>
    <name evidence="2" type="ORF">DL546_000336</name>
</gene>
<name>A0A420XVQ0_9PEZI</name>
<proteinExistence type="predicted"/>
<dbReference type="AlphaFoldDB" id="A0A420XVQ0"/>
<dbReference type="Proteomes" id="UP000275385">
    <property type="component" value="Unassembled WGS sequence"/>
</dbReference>
<comment type="caution">
    <text evidence="2">The sequence shown here is derived from an EMBL/GenBank/DDBJ whole genome shotgun (WGS) entry which is preliminary data.</text>
</comment>
<feature type="compositionally biased region" description="Polar residues" evidence="1">
    <location>
        <begin position="1"/>
        <end position="19"/>
    </location>
</feature>
<evidence type="ECO:0000313" key="2">
    <source>
        <dbReference type="EMBL" id="RKU39742.1"/>
    </source>
</evidence>
<feature type="region of interest" description="Disordered" evidence="1">
    <location>
        <begin position="1"/>
        <end position="100"/>
    </location>
</feature>
<evidence type="ECO:0000256" key="1">
    <source>
        <dbReference type="SAM" id="MobiDB-lite"/>
    </source>
</evidence>
<accession>A0A420XVQ0</accession>
<protein>
    <submittedName>
        <fullName evidence="2">Uncharacterized protein</fullName>
    </submittedName>
</protein>